<dbReference type="AlphaFoldDB" id="A0A9D1U9H1"/>
<sequence>MRTRVKGLLALALTFLAGCVIGVLARECRPEWFSAFRTGHQPPLERAMRHMDRLLDLTPAQEENIRRIFQNHHAEFIQEIERAKTFRKAFLLRHFEEMEPLLDERQKAVARDFVARHLKETPPPPPDEAEPR</sequence>
<proteinExistence type="predicted"/>
<protein>
    <recommendedName>
        <fullName evidence="3">Periplasmic heavy metal sensor</fullName>
    </recommendedName>
</protein>
<reference evidence="1" key="1">
    <citation type="journal article" date="2021" name="PeerJ">
        <title>Extensive microbial diversity within the chicken gut microbiome revealed by metagenomics and culture.</title>
        <authorList>
            <person name="Gilroy R."/>
            <person name="Ravi A."/>
            <person name="Getino M."/>
            <person name="Pursley I."/>
            <person name="Horton D.L."/>
            <person name="Alikhan N.F."/>
            <person name="Baker D."/>
            <person name="Gharbi K."/>
            <person name="Hall N."/>
            <person name="Watson M."/>
            <person name="Adriaenssens E.M."/>
            <person name="Foster-Nyarko E."/>
            <person name="Jarju S."/>
            <person name="Secka A."/>
            <person name="Antonio M."/>
            <person name="Oren A."/>
            <person name="Chaudhuri R.R."/>
            <person name="La Ragione R."/>
            <person name="Hildebrand F."/>
            <person name="Pallen M.J."/>
        </authorList>
    </citation>
    <scope>NUCLEOTIDE SEQUENCE</scope>
    <source>
        <strain evidence="1">ChiSxjej5B17-1746</strain>
    </source>
</reference>
<organism evidence="1 2">
    <name type="scientific">Candidatus Bilophila faecipullorum</name>
    <dbReference type="NCBI Taxonomy" id="2838482"/>
    <lineage>
        <taxon>Bacteria</taxon>
        <taxon>Pseudomonadati</taxon>
        <taxon>Thermodesulfobacteriota</taxon>
        <taxon>Desulfovibrionia</taxon>
        <taxon>Desulfovibrionales</taxon>
        <taxon>Desulfovibrionaceae</taxon>
        <taxon>Bilophila</taxon>
    </lineage>
</organism>
<evidence type="ECO:0000313" key="2">
    <source>
        <dbReference type="Proteomes" id="UP000824264"/>
    </source>
</evidence>
<evidence type="ECO:0000313" key="1">
    <source>
        <dbReference type="EMBL" id="HIW78180.1"/>
    </source>
</evidence>
<evidence type="ECO:0008006" key="3">
    <source>
        <dbReference type="Google" id="ProtNLM"/>
    </source>
</evidence>
<reference evidence="1" key="2">
    <citation type="submission" date="2021-04" db="EMBL/GenBank/DDBJ databases">
        <authorList>
            <person name="Gilroy R."/>
        </authorList>
    </citation>
    <scope>NUCLEOTIDE SEQUENCE</scope>
    <source>
        <strain evidence="1">ChiSxjej5B17-1746</strain>
    </source>
</reference>
<dbReference type="PROSITE" id="PS51257">
    <property type="entry name" value="PROKAR_LIPOPROTEIN"/>
    <property type="match status" value="1"/>
</dbReference>
<gene>
    <name evidence="1" type="ORF">H9874_03435</name>
</gene>
<dbReference type="EMBL" id="DXGI01000121">
    <property type="protein sequence ID" value="HIW78180.1"/>
    <property type="molecule type" value="Genomic_DNA"/>
</dbReference>
<dbReference type="Proteomes" id="UP000824264">
    <property type="component" value="Unassembled WGS sequence"/>
</dbReference>
<accession>A0A9D1U9H1</accession>
<comment type="caution">
    <text evidence="1">The sequence shown here is derived from an EMBL/GenBank/DDBJ whole genome shotgun (WGS) entry which is preliminary data.</text>
</comment>
<name>A0A9D1U9H1_9BACT</name>